<reference evidence="2" key="1">
    <citation type="journal article" date="2019" name="Int. J. Syst. Evol. Microbiol.">
        <title>The Global Catalogue of Microorganisms (GCM) 10K type strain sequencing project: providing services to taxonomists for standard genome sequencing and annotation.</title>
        <authorList>
            <consortium name="The Broad Institute Genomics Platform"/>
            <consortium name="The Broad Institute Genome Sequencing Center for Infectious Disease"/>
            <person name="Wu L."/>
            <person name="Ma J."/>
        </authorList>
    </citation>
    <scope>NUCLEOTIDE SEQUENCE [LARGE SCALE GENOMIC DNA]</scope>
    <source>
        <strain evidence="2">JCM 16949</strain>
    </source>
</reference>
<dbReference type="RefSeq" id="WP_344753113.1">
    <property type="nucleotide sequence ID" value="NZ_BAABAE010000001.1"/>
</dbReference>
<evidence type="ECO:0000313" key="2">
    <source>
        <dbReference type="Proteomes" id="UP001501004"/>
    </source>
</evidence>
<protein>
    <recommendedName>
        <fullName evidence="3">HNH endonuclease</fullName>
    </recommendedName>
</protein>
<evidence type="ECO:0008006" key="3">
    <source>
        <dbReference type="Google" id="ProtNLM"/>
    </source>
</evidence>
<sequence>MIGPKLDKTVPVEFTGPRKKALTVRAKGVCEGCGKPLRTELHHRLYRGRGGRGDVVNGLSLCGFGNHASEGCHGIAHTGEGQALGWSVRSGYDPAEVPALVFVDGRQQWVRFLPDGHHVPVHEADAIEYLQLIHARKEA</sequence>
<evidence type="ECO:0000313" key="1">
    <source>
        <dbReference type="EMBL" id="GAA3730374.1"/>
    </source>
</evidence>
<accession>A0ABP7F3K4</accession>
<dbReference type="Proteomes" id="UP001501004">
    <property type="component" value="Unassembled WGS sequence"/>
</dbReference>
<comment type="caution">
    <text evidence="1">The sequence shown here is derived from an EMBL/GenBank/DDBJ whole genome shotgun (WGS) entry which is preliminary data.</text>
</comment>
<keyword evidence="2" id="KW-1185">Reference proteome</keyword>
<gene>
    <name evidence="1" type="ORF">GCM10022239_03710</name>
</gene>
<name>A0ABP7F3K4_9MICO</name>
<proteinExistence type="predicted"/>
<organism evidence="1 2">
    <name type="scientific">Leifsonella bigeumensis</name>
    <dbReference type="NCBI Taxonomy" id="433643"/>
    <lineage>
        <taxon>Bacteria</taxon>
        <taxon>Bacillati</taxon>
        <taxon>Actinomycetota</taxon>
        <taxon>Actinomycetes</taxon>
        <taxon>Micrococcales</taxon>
        <taxon>Microbacteriaceae</taxon>
        <taxon>Leifsonella</taxon>
    </lineage>
</organism>
<dbReference type="EMBL" id="BAABAE010000001">
    <property type="protein sequence ID" value="GAA3730374.1"/>
    <property type="molecule type" value="Genomic_DNA"/>
</dbReference>